<dbReference type="PANTHER" id="PTHR22744:SF14">
    <property type="entry name" value="BTB DOMAIN-CONTAINING PROTEIN-RELATED"/>
    <property type="match status" value="1"/>
</dbReference>
<reference evidence="4" key="1">
    <citation type="journal article" date="2015" name="Nat. Genet.">
        <title>The genome and transcriptome of the zoonotic hookworm Ancylostoma ceylanicum identify infection-specific gene families.</title>
        <authorList>
            <person name="Schwarz E.M."/>
            <person name="Hu Y."/>
            <person name="Antoshechkin I."/>
            <person name="Miller M.M."/>
            <person name="Sternberg P.W."/>
            <person name="Aroian R.V."/>
        </authorList>
    </citation>
    <scope>NUCLEOTIDE SEQUENCE</scope>
    <source>
        <strain evidence="4">HY135</strain>
    </source>
</reference>
<dbReference type="InterPro" id="IPR002083">
    <property type="entry name" value="MATH/TRAF_dom"/>
</dbReference>
<protein>
    <recommendedName>
        <fullName evidence="2">BTB domain-containing protein</fullName>
    </recommendedName>
</protein>
<dbReference type="Pfam" id="PF00917">
    <property type="entry name" value="MATH"/>
    <property type="match status" value="1"/>
</dbReference>
<dbReference type="AlphaFoldDB" id="A0A016SAZ3"/>
<accession>A0A016SAZ3</accession>
<dbReference type="Pfam" id="PF00651">
    <property type="entry name" value="BTB"/>
    <property type="match status" value="1"/>
</dbReference>
<proteinExistence type="predicted"/>
<evidence type="ECO:0000259" key="2">
    <source>
        <dbReference type="SMART" id="SM00225"/>
    </source>
</evidence>
<evidence type="ECO:0000313" key="3">
    <source>
        <dbReference type="EMBL" id="EYB87853.1"/>
    </source>
</evidence>
<name>A0A016SAZ3_9BILA</name>
<dbReference type="Proteomes" id="UP000024635">
    <property type="component" value="Unassembled WGS sequence"/>
</dbReference>
<keyword evidence="4" id="KW-1185">Reference proteome</keyword>
<dbReference type="OrthoDB" id="5868615at2759"/>
<organism evidence="3 4">
    <name type="scientific">Ancylostoma ceylanicum</name>
    <dbReference type="NCBI Taxonomy" id="53326"/>
    <lineage>
        <taxon>Eukaryota</taxon>
        <taxon>Metazoa</taxon>
        <taxon>Ecdysozoa</taxon>
        <taxon>Nematoda</taxon>
        <taxon>Chromadorea</taxon>
        <taxon>Rhabditida</taxon>
        <taxon>Rhabditina</taxon>
        <taxon>Rhabditomorpha</taxon>
        <taxon>Strongyloidea</taxon>
        <taxon>Ancylostomatidae</taxon>
        <taxon>Ancylostomatinae</taxon>
        <taxon>Ancylostoma</taxon>
    </lineage>
</organism>
<sequence>MFYPVPLRSHFLTLQYRCSARKELGCSRKAQAFIASSAQMLETTLLLSLSTSDGYNVARRKFCGFIWQAEAAITNDLLNIILTCNDNVECSLWRCTAMVTINTKNANGTNAAVCKVVNTFHKNNRSATFTIPRPEMSASAVEIKFELSDVSGYRDPLMFVTDFSKPSAFSDLCIGFEDDNTRIYVNTQYLSIHSQKFAHLFAQLRNDQEKDVHNTEPHSDIEDNSDFDVLSVGSDITATNVMDEEALSKEMPLDGRFSFQRGDDDSEFTINDDGVFVLKNANAKEFLMLLNAIYPPITDVTKENVLTLLKMCYRFGVEHIIMKCEQYLMCEEGQQLFDCFEMLELSTMYRMAALQTETLSKLRTANDVRNLLEDPRMENAHKEVRPVLLELLLQRFKSDSASQRDETSVSVKTTDSSTELNERQTSSAESAEVASLREELRKQEALRMNLEMSLKCARDFIQGTERKVAATEASTSAEGSASVSQLEEKIADVKLAANASNPPPIPPHRKKWSLPGNHDFLKDIVFDTFNASNLSKERNIVLGYSRKSFSIHDIFADLVLPPFTSMKNVVYSFVSHLFTKLYGERVIPIVRSHLSRKIDAFPTQLAERVALAIVIGYQLGEQLKKDDLLIHELTIYLQKQLRKDFELYCANIKAGYLTDSFA</sequence>
<dbReference type="Gene3D" id="3.30.710.10">
    <property type="entry name" value="Potassium Channel Kv1.1, Chain A"/>
    <property type="match status" value="1"/>
</dbReference>
<dbReference type="SUPFAM" id="SSF54695">
    <property type="entry name" value="POZ domain"/>
    <property type="match status" value="1"/>
</dbReference>
<comment type="caution">
    <text evidence="3">The sequence shown here is derived from an EMBL/GenBank/DDBJ whole genome shotgun (WGS) entry which is preliminary data.</text>
</comment>
<evidence type="ECO:0000256" key="1">
    <source>
        <dbReference type="SAM" id="MobiDB-lite"/>
    </source>
</evidence>
<dbReference type="EMBL" id="JARK01001592">
    <property type="protein sequence ID" value="EYB87853.1"/>
    <property type="molecule type" value="Genomic_DNA"/>
</dbReference>
<feature type="compositionally biased region" description="Low complexity" evidence="1">
    <location>
        <begin position="408"/>
        <end position="419"/>
    </location>
</feature>
<dbReference type="PANTHER" id="PTHR22744">
    <property type="entry name" value="HELIX LOOP HELIX PROTEIN 21-RELATED"/>
    <property type="match status" value="1"/>
</dbReference>
<dbReference type="SMART" id="SM00225">
    <property type="entry name" value="BTB"/>
    <property type="match status" value="1"/>
</dbReference>
<feature type="region of interest" description="Disordered" evidence="1">
    <location>
        <begin position="403"/>
        <end position="435"/>
    </location>
</feature>
<dbReference type="InterPro" id="IPR000210">
    <property type="entry name" value="BTB/POZ_dom"/>
</dbReference>
<gene>
    <name evidence="3" type="primary">Acey_s0256.g369</name>
    <name evidence="3" type="ORF">Y032_0256g369</name>
</gene>
<feature type="domain" description="BTB" evidence="2">
    <location>
        <begin position="170"/>
        <end position="332"/>
    </location>
</feature>
<evidence type="ECO:0000313" key="4">
    <source>
        <dbReference type="Proteomes" id="UP000024635"/>
    </source>
</evidence>
<dbReference type="InterPro" id="IPR011333">
    <property type="entry name" value="SKP1/BTB/POZ_sf"/>
</dbReference>